<evidence type="ECO:0000313" key="2">
    <source>
        <dbReference type="Proteomes" id="UP000423274"/>
    </source>
</evidence>
<organism evidence="1 2">
    <name type="scientific">Lacticaseibacillus paracasei subsp. paracasei</name>
    <dbReference type="NCBI Taxonomy" id="47714"/>
    <lineage>
        <taxon>Bacteria</taxon>
        <taxon>Bacillati</taxon>
        <taxon>Bacillota</taxon>
        <taxon>Bacilli</taxon>
        <taxon>Lactobacillales</taxon>
        <taxon>Lactobacillaceae</taxon>
        <taxon>Lacticaseibacillus</taxon>
    </lineage>
</organism>
<dbReference type="AlphaFoldDB" id="A0AAP9KV01"/>
<protein>
    <submittedName>
        <fullName evidence="1">Uncharacterized protein</fullName>
    </submittedName>
</protein>
<accession>A0AAP9KV01</accession>
<dbReference type="Proteomes" id="UP000423274">
    <property type="component" value="Chromosome"/>
</dbReference>
<reference evidence="1 2" key="1">
    <citation type="submission" date="2017-08" db="EMBL/GenBank/DDBJ databases">
        <title>Genome sequence, comparative genomics and functional analysis of the highly adhesive Lactobacillus paracasei Kobulty strain.</title>
        <authorList>
            <person name="Koryszewska-Baginska A."/>
            <person name="Grynberg M."/>
            <person name="Aleksandrzak-Piekarczyk T."/>
        </authorList>
    </citation>
    <scope>NUCLEOTIDE SEQUENCE [LARGE SCALE GENOMIC DNA]</scope>
    <source>
        <strain evidence="1 2">IBB3423</strain>
    </source>
</reference>
<gene>
    <name evidence="1" type="ORF">LCAKO_1122</name>
</gene>
<proteinExistence type="predicted"/>
<evidence type="ECO:0000313" key="1">
    <source>
        <dbReference type="EMBL" id="QGV17656.1"/>
    </source>
</evidence>
<dbReference type="EMBL" id="CP022954">
    <property type="protein sequence ID" value="QGV17656.1"/>
    <property type="molecule type" value="Genomic_DNA"/>
</dbReference>
<name>A0AAP9KV01_LACPA</name>
<sequence>MDHNFIVCHSQKISSFLASSIGENHIATTAYTPTSDRSP</sequence>